<feature type="compositionally biased region" description="Basic residues" evidence="1">
    <location>
        <begin position="230"/>
        <end position="244"/>
    </location>
</feature>
<keyword evidence="3" id="KW-1185">Reference proteome</keyword>
<feature type="compositionally biased region" description="Pro residues" evidence="1">
    <location>
        <begin position="247"/>
        <end position="257"/>
    </location>
</feature>
<reference evidence="2 3" key="1">
    <citation type="submission" date="2023-05" db="EMBL/GenBank/DDBJ databases">
        <title>B98-5 Cell Line De Novo Hybrid Assembly: An Optical Mapping Approach.</title>
        <authorList>
            <person name="Kananen K."/>
            <person name="Auerbach J.A."/>
            <person name="Kautto E."/>
            <person name="Blachly J.S."/>
        </authorList>
    </citation>
    <scope>NUCLEOTIDE SEQUENCE [LARGE SCALE GENOMIC DNA]</scope>
    <source>
        <strain evidence="2">B95-8</strain>
        <tissue evidence="2">Cell line</tissue>
    </source>
</reference>
<comment type="caution">
    <text evidence="2">The sequence shown here is derived from an EMBL/GenBank/DDBJ whole genome shotgun (WGS) entry which is preliminary data.</text>
</comment>
<feature type="compositionally biased region" description="Acidic residues" evidence="1">
    <location>
        <begin position="417"/>
        <end position="433"/>
    </location>
</feature>
<sequence>MDREDAGSLGSRRFPKDPLSTFCVPCADSLLCVPGPTAPVHGVACCTIRALAGGLLGQTPRQPLRLKMNQLGRLWLGKLAQRHGGQVPGLHEPGWAAQPAVWKADRSAVWSEAGQALSQTKIHWISLGEHSCPQAPFTHVGQQLSQQALMVGPAASAACLGCSSFLGAGAPCVFTSAVEMYIIRSVGTEKVLLPHPNPTPTQGNSVWCGPPRWKLGGQSSLLELEDGRGKLRPTKAKSERKKKSFGPLPPQLPPPAHFPLEETRWLPSPLEPPVLGLGPAAMEESPLPAPLNVVHPEVPSEELEAKPRPIIPMLYVVPRAGKAAFNQEHVSCQQAFEHFAQKGPNWKEPASPMELTGPEDSGTSSGTSRTESKARAGEGQAPSTFSKLKMEIKKSRRHPLGRPPTRSPLSVVKQEASSDEEASPFSGEEDVSDPEALRPLLSLQWKNRAASFQAERKFNAAAARTEPYCAICMLFYPYCQVDRGSEDAMPRAASLSGVPAAESRPHHTWELDLALWSLRQTRPDTPQRSVSRRSLSFVRQRGCWQPQAGQAASDMRLPNSACQAEHGDLFITRPPAHPSARGHAGSLSSVSDANLMGRSSRGGDKARQC</sequence>
<evidence type="ECO:0000256" key="1">
    <source>
        <dbReference type="SAM" id="MobiDB-lite"/>
    </source>
</evidence>
<gene>
    <name evidence="2" type="ORF">P7K49_033016</name>
</gene>
<accession>A0ABQ9TQQ5</accession>
<feature type="region of interest" description="Disordered" evidence="1">
    <location>
        <begin position="573"/>
        <end position="609"/>
    </location>
</feature>
<organism evidence="2 3">
    <name type="scientific">Saguinus oedipus</name>
    <name type="common">Cotton-top tamarin</name>
    <name type="synonym">Oedipomidas oedipus</name>
    <dbReference type="NCBI Taxonomy" id="9490"/>
    <lineage>
        <taxon>Eukaryota</taxon>
        <taxon>Metazoa</taxon>
        <taxon>Chordata</taxon>
        <taxon>Craniata</taxon>
        <taxon>Vertebrata</taxon>
        <taxon>Euteleostomi</taxon>
        <taxon>Mammalia</taxon>
        <taxon>Eutheria</taxon>
        <taxon>Euarchontoglires</taxon>
        <taxon>Primates</taxon>
        <taxon>Haplorrhini</taxon>
        <taxon>Platyrrhini</taxon>
        <taxon>Cebidae</taxon>
        <taxon>Callitrichinae</taxon>
        <taxon>Saguinus</taxon>
    </lineage>
</organism>
<name>A0ABQ9TQQ5_SAGOE</name>
<evidence type="ECO:0000313" key="2">
    <source>
        <dbReference type="EMBL" id="KAK2087109.1"/>
    </source>
</evidence>
<evidence type="ECO:0000313" key="3">
    <source>
        <dbReference type="Proteomes" id="UP001266305"/>
    </source>
</evidence>
<feature type="region of interest" description="Disordered" evidence="1">
    <location>
        <begin position="225"/>
        <end position="260"/>
    </location>
</feature>
<proteinExistence type="predicted"/>
<dbReference type="EMBL" id="JASSZA010000019">
    <property type="protein sequence ID" value="KAK2087109.1"/>
    <property type="molecule type" value="Genomic_DNA"/>
</dbReference>
<protein>
    <submittedName>
        <fullName evidence="2">Uncharacterized protein</fullName>
    </submittedName>
</protein>
<feature type="region of interest" description="Disordered" evidence="1">
    <location>
        <begin position="343"/>
        <end position="434"/>
    </location>
</feature>
<dbReference type="Proteomes" id="UP001266305">
    <property type="component" value="Unassembled WGS sequence"/>
</dbReference>